<dbReference type="OrthoDB" id="762068at2"/>
<dbReference type="Proteomes" id="UP000307657">
    <property type="component" value="Unassembled WGS sequence"/>
</dbReference>
<gene>
    <name evidence="8" type="ORF">E5167_05570</name>
</gene>
<proteinExistence type="predicted"/>
<dbReference type="EMBL" id="SUPL01000002">
    <property type="protein sequence ID" value="TJY37411.1"/>
    <property type="molecule type" value="Genomic_DNA"/>
</dbReference>
<comment type="caution">
    <text evidence="8">The sequence shown here is derived from an EMBL/GenBank/DDBJ whole genome shotgun (WGS) entry which is preliminary data.</text>
</comment>
<name>A0A4U0EZ71_9FLAO</name>
<dbReference type="InterPro" id="IPR051791">
    <property type="entry name" value="Pra-immunoreactive"/>
</dbReference>
<dbReference type="PANTHER" id="PTHR36115">
    <property type="entry name" value="PROLINE-RICH ANTIGEN HOMOLOG-RELATED"/>
    <property type="match status" value="1"/>
</dbReference>
<evidence type="ECO:0000256" key="6">
    <source>
        <dbReference type="SAM" id="Phobius"/>
    </source>
</evidence>
<sequence>MQLLIFETKCNIMNKRTRLYNFLIDSMVFFIIVSLSSILLKNYVEREDLKYIMILMYYFYYFIFELTIGQTIGKMITKTKVVDIEDNKSPSFSRIFIRTLSRLIPIDFLSYLFKSNGIHDILSKTKLKNI</sequence>
<evidence type="ECO:0000256" key="4">
    <source>
        <dbReference type="ARBA" id="ARBA00022989"/>
    </source>
</evidence>
<dbReference type="Pfam" id="PF06271">
    <property type="entry name" value="RDD"/>
    <property type="match status" value="1"/>
</dbReference>
<organism evidence="8 9">
    <name type="scientific">Pontimicrobium aquaticum</name>
    <dbReference type="NCBI Taxonomy" id="2565367"/>
    <lineage>
        <taxon>Bacteria</taxon>
        <taxon>Pseudomonadati</taxon>
        <taxon>Bacteroidota</taxon>
        <taxon>Flavobacteriia</taxon>
        <taxon>Flavobacteriales</taxon>
        <taxon>Flavobacteriaceae</taxon>
        <taxon>Pontimicrobium</taxon>
    </lineage>
</organism>
<keyword evidence="2" id="KW-1003">Cell membrane</keyword>
<evidence type="ECO:0000259" key="7">
    <source>
        <dbReference type="Pfam" id="PF06271"/>
    </source>
</evidence>
<accession>A0A4U0EZ71</accession>
<keyword evidence="3 6" id="KW-0812">Transmembrane</keyword>
<keyword evidence="9" id="KW-1185">Reference proteome</keyword>
<keyword evidence="4 6" id="KW-1133">Transmembrane helix</keyword>
<comment type="subcellular location">
    <subcellularLocation>
        <location evidence="1">Cell membrane</location>
        <topology evidence="1">Multi-pass membrane protein</topology>
    </subcellularLocation>
</comment>
<keyword evidence="5 6" id="KW-0472">Membrane</keyword>
<evidence type="ECO:0000313" key="8">
    <source>
        <dbReference type="EMBL" id="TJY37411.1"/>
    </source>
</evidence>
<dbReference type="PANTHER" id="PTHR36115:SF4">
    <property type="entry name" value="MEMBRANE PROTEIN"/>
    <property type="match status" value="1"/>
</dbReference>
<evidence type="ECO:0000256" key="5">
    <source>
        <dbReference type="ARBA" id="ARBA00023136"/>
    </source>
</evidence>
<feature type="transmembrane region" description="Helical" evidence="6">
    <location>
        <begin position="51"/>
        <end position="68"/>
    </location>
</feature>
<evidence type="ECO:0000256" key="1">
    <source>
        <dbReference type="ARBA" id="ARBA00004651"/>
    </source>
</evidence>
<feature type="transmembrane region" description="Helical" evidence="6">
    <location>
        <begin position="20"/>
        <end position="39"/>
    </location>
</feature>
<evidence type="ECO:0000256" key="2">
    <source>
        <dbReference type="ARBA" id="ARBA00022475"/>
    </source>
</evidence>
<evidence type="ECO:0000256" key="3">
    <source>
        <dbReference type="ARBA" id="ARBA00022692"/>
    </source>
</evidence>
<dbReference type="AlphaFoldDB" id="A0A4U0EZ71"/>
<dbReference type="InterPro" id="IPR010432">
    <property type="entry name" value="RDD"/>
</dbReference>
<protein>
    <submittedName>
        <fullName evidence="8">RDD family protein</fullName>
    </submittedName>
</protein>
<feature type="domain" description="RDD" evidence="7">
    <location>
        <begin position="17"/>
        <end position="114"/>
    </location>
</feature>
<dbReference type="GO" id="GO:0005886">
    <property type="term" value="C:plasma membrane"/>
    <property type="evidence" value="ECO:0007669"/>
    <property type="project" value="UniProtKB-SubCell"/>
</dbReference>
<reference evidence="8 9" key="1">
    <citation type="submission" date="2019-04" db="EMBL/GenBank/DDBJ databases">
        <title>Lacinutrix sp. nov., isolated from marine water.</title>
        <authorList>
            <person name="Kim W."/>
        </authorList>
    </citation>
    <scope>NUCLEOTIDE SEQUENCE [LARGE SCALE GENOMIC DNA]</scope>
    <source>
        <strain evidence="8 9">CAU 1491</strain>
    </source>
</reference>
<evidence type="ECO:0000313" key="9">
    <source>
        <dbReference type="Proteomes" id="UP000307657"/>
    </source>
</evidence>